<evidence type="ECO:0000259" key="7">
    <source>
        <dbReference type="PROSITE" id="PS50208"/>
    </source>
</evidence>
<dbReference type="PANTHER" id="PTHR48169">
    <property type="entry name" value="DED DOMAIN-CONTAINING PROTEIN"/>
    <property type="match status" value="1"/>
</dbReference>
<dbReference type="GO" id="GO:0006915">
    <property type="term" value="P:apoptotic process"/>
    <property type="evidence" value="ECO:0007669"/>
    <property type="project" value="UniProtKB-KW"/>
</dbReference>
<dbReference type="GO" id="GO:0060544">
    <property type="term" value="P:regulation of necroptotic process"/>
    <property type="evidence" value="ECO:0007669"/>
    <property type="project" value="Ensembl"/>
</dbReference>
<feature type="domain" description="DED" evidence="5">
    <location>
        <begin position="97"/>
        <end position="175"/>
    </location>
</feature>
<evidence type="ECO:0000256" key="2">
    <source>
        <dbReference type="ARBA" id="ARBA00022703"/>
    </source>
</evidence>
<dbReference type="SUPFAM" id="SSF47986">
    <property type="entry name" value="DEATH domain"/>
    <property type="match status" value="2"/>
</dbReference>
<dbReference type="AlphaFoldDB" id="A0A670HWS2"/>
<keyword evidence="3" id="KW-0677">Repeat</keyword>
<evidence type="ECO:0000256" key="3">
    <source>
        <dbReference type="ARBA" id="ARBA00022737"/>
    </source>
</evidence>
<dbReference type="Proteomes" id="UP000472272">
    <property type="component" value="Chromosome 1"/>
</dbReference>
<organism evidence="8 9">
    <name type="scientific">Podarcis muralis</name>
    <name type="common">Wall lizard</name>
    <name type="synonym">Lacerta muralis</name>
    <dbReference type="NCBI Taxonomy" id="64176"/>
    <lineage>
        <taxon>Eukaryota</taxon>
        <taxon>Metazoa</taxon>
        <taxon>Chordata</taxon>
        <taxon>Craniata</taxon>
        <taxon>Vertebrata</taxon>
        <taxon>Euteleostomi</taxon>
        <taxon>Lepidosauria</taxon>
        <taxon>Squamata</taxon>
        <taxon>Bifurcata</taxon>
        <taxon>Unidentata</taxon>
        <taxon>Episquamata</taxon>
        <taxon>Laterata</taxon>
        <taxon>Lacertibaenia</taxon>
        <taxon>Lacertidae</taxon>
        <taxon>Podarcis</taxon>
    </lineage>
</organism>
<reference evidence="8" key="2">
    <citation type="submission" date="2025-08" db="UniProtKB">
        <authorList>
            <consortium name="Ensembl"/>
        </authorList>
    </citation>
    <scope>IDENTIFICATION</scope>
</reference>
<dbReference type="Gene3D" id="1.10.533.10">
    <property type="entry name" value="Death Domain, Fas"/>
    <property type="match status" value="2"/>
</dbReference>
<dbReference type="PROSITE" id="PS50207">
    <property type="entry name" value="CASPASE_P10"/>
    <property type="match status" value="1"/>
</dbReference>
<dbReference type="PROSITE" id="PS01122">
    <property type="entry name" value="CASPASE_CYS"/>
    <property type="match status" value="1"/>
</dbReference>
<feature type="domain" description="DED" evidence="5">
    <location>
        <begin position="6"/>
        <end position="78"/>
    </location>
</feature>
<dbReference type="InterPro" id="IPR002138">
    <property type="entry name" value="Pept_C14_p10"/>
</dbReference>
<dbReference type="PANTHER" id="PTHR48169:SF7">
    <property type="entry name" value="CASPASE 10"/>
    <property type="match status" value="1"/>
</dbReference>
<proteinExistence type="inferred from homology"/>
<dbReference type="InterPro" id="IPR015917">
    <property type="entry name" value="Pept_C14A"/>
</dbReference>
<dbReference type="GO" id="GO:0008047">
    <property type="term" value="F:enzyme activator activity"/>
    <property type="evidence" value="ECO:0007669"/>
    <property type="project" value="Ensembl"/>
</dbReference>
<keyword evidence="9" id="KW-1185">Reference proteome</keyword>
<dbReference type="InterPro" id="IPR001309">
    <property type="entry name" value="Pept_C14_p20"/>
</dbReference>
<dbReference type="PROSITE" id="PS50168">
    <property type="entry name" value="DED"/>
    <property type="match status" value="2"/>
</dbReference>
<evidence type="ECO:0000313" key="8">
    <source>
        <dbReference type="Ensembl" id="ENSPMRP00000004153.1"/>
    </source>
</evidence>
<evidence type="ECO:0000259" key="6">
    <source>
        <dbReference type="PROSITE" id="PS50207"/>
    </source>
</evidence>
<dbReference type="SMART" id="SM00031">
    <property type="entry name" value="DED"/>
    <property type="match status" value="2"/>
</dbReference>
<evidence type="ECO:0000259" key="5">
    <source>
        <dbReference type="PROSITE" id="PS50168"/>
    </source>
</evidence>
<dbReference type="PROSITE" id="PS50208">
    <property type="entry name" value="CASPASE_P20"/>
    <property type="match status" value="1"/>
</dbReference>
<protein>
    <submittedName>
        <fullName evidence="8">CASP8 and FADD like apoptosis regulator</fullName>
    </submittedName>
</protein>
<dbReference type="InterPro" id="IPR001875">
    <property type="entry name" value="DED_dom"/>
</dbReference>
<dbReference type="GO" id="GO:0006508">
    <property type="term" value="P:proteolysis"/>
    <property type="evidence" value="ECO:0007669"/>
    <property type="project" value="InterPro"/>
</dbReference>
<name>A0A670HWS2_PODMU</name>
<dbReference type="CDD" id="cd08340">
    <property type="entry name" value="DED_c-FLIP_r2"/>
    <property type="match status" value="1"/>
</dbReference>
<gene>
    <name evidence="8" type="primary">CFLAR</name>
</gene>
<dbReference type="Gene3D" id="3.40.50.1460">
    <property type="match status" value="1"/>
</dbReference>
<dbReference type="InterPro" id="IPR033139">
    <property type="entry name" value="Caspase_cys_AS"/>
</dbReference>
<evidence type="ECO:0000256" key="4">
    <source>
        <dbReference type="RuleBase" id="RU003971"/>
    </source>
</evidence>
<dbReference type="GO" id="GO:0043123">
    <property type="term" value="P:positive regulation of canonical NF-kappaB signal transduction"/>
    <property type="evidence" value="ECO:0007669"/>
    <property type="project" value="Ensembl"/>
</dbReference>
<accession>A0A670HWS2</accession>
<dbReference type="Ensembl" id="ENSPMRT00000004433.1">
    <property type="protein sequence ID" value="ENSPMRP00000004153.1"/>
    <property type="gene ID" value="ENSPMRG00000002844.1"/>
</dbReference>
<dbReference type="GO" id="GO:0051604">
    <property type="term" value="P:protein maturation"/>
    <property type="evidence" value="ECO:0007669"/>
    <property type="project" value="UniProtKB-ARBA"/>
</dbReference>
<dbReference type="PRINTS" id="PR00376">
    <property type="entry name" value="IL1BCENZYME"/>
</dbReference>
<dbReference type="InterPro" id="IPR011600">
    <property type="entry name" value="Pept_C14_caspase"/>
</dbReference>
<evidence type="ECO:0000313" key="9">
    <source>
        <dbReference type="Proteomes" id="UP000472272"/>
    </source>
</evidence>
<sequence length="490" mass="55562">MTVPQVPAVLLHRIEQELDAEERETMQYLCRDLVPDVPAAETRKLFVALNEREILTLSTLSELLYRLKRFDLLRKVLGTGRAAVEASLSQFPPLIPKYRVLMAEISKELDEEDLHSFMFLMMNDTSYGKTAKEKTFLTIITDLENLDLVSPSRLDFLEDCFLHMRRRDLVKRIQKFKQEACVPFLSPEHPIGTSSVCANRLQASFPELSIADPPAVSLNEPNALKWLSSNAFRRKDGVLNKYRMRSKPLGVCLIIDCIGNDTMELESVFKWLGFEVKKYDDKTSDELLKLLKDWQSSEYWKDSDCLVCCILSHGESGKIYATDGCLISINKITSFFTAKQCALLAKKPKLFFIQACQGSKLHQPVYLEADNHETCSPGADAQTSGFIPTQQQMTSSIPEEADFLLGMATVDGYYSYRDVQRGTWFIQVLCEKLRELHLFGHLSGPPQVPAHKRPTPSPLYLQNSLLKYIVCSTAEARSPTSVTLRPLKSL</sequence>
<dbReference type="Pfam" id="PF01335">
    <property type="entry name" value="DED"/>
    <property type="match status" value="2"/>
</dbReference>
<dbReference type="GO" id="GO:0004197">
    <property type="term" value="F:cysteine-type endopeptidase activity"/>
    <property type="evidence" value="ECO:0007669"/>
    <property type="project" value="InterPro"/>
</dbReference>
<dbReference type="GO" id="GO:0097342">
    <property type="term" value="C:ripoptosome"/>
    <property type="evidence" value="ECO:0007669"/>
    <property type="project" value="Ensembl"/>
</dbReference>
<dbReference type="InterPro" id="IPR029030">
    <property type="entry name" value="Caspase-like_dom_sf"/>
</dbReference>
<dbReference type="OMA" id="EPENITY"/>
<reference evidence="8" key="3">
    <citation type="submission" date="2025-09" db="UniProtKB">
        <authorList>
            <consortium name="Ensembl"/>
        </authorList>
    </citation>
    <scope>IDENTIFICATION</scope>
</reference>
<dbReference type="GeneTree" id="ENSGT00530000064199"/>
<dbReference type="Gene3D" id="3.30.70.1470">
    <property type="entry name" value="Caspase-like"/>
    <property type="match status" value="1"/>
</dbReference>
<dbReference type="GO" id="GO:0002020">
    <property type="term" value="F:protease binding"/>
    <property type="evidence" value="ECO:0007669"/>
    <property type="project" value="Ensembl"/>
</dbReference>
<reference evidence="8 9" key="1">
    <citation type="journal article" date="2019" name="Proc. Natl. Acad. Sci. U.S.A.">
        <title>Regulatory changes in pterin and carotenoid genes underlie balanced color polymorphisms in the wall lizard.</title>
        <authorList>
            <person name="Andrade P."/>
            <person name="Pinho C."/>
            <person name="Perez I de Lanuza G."/>
            <person name="Afonso S."/>
            <person name="Brejcha J."/>
            <person name="Rubin C.J."/>
            <person name="Wallerman O."/>
            <person name="Pereira P."/>
            <person name="Sabatino S.J."/>
            <person name="Bellati A."/>
            <person name="Pellitteri-Rosa D."/>
            <person name="Bosakova Z."/>
            <person name="Bunikis I."/>
            <person name="Carretero M.A."/>
            <person name="Feiner N."/>
            <person name="Marsik P."/>
            <person name="Pauperio F."/>
            <person name="Salvi D."/>
            <person name="Soler L."/>
            <person name="While G.M."/>
            <person name="Uller T."/>
            <person name="Font E."/>
            <person name="Andersson L."/>
            <person name="Carneiro M."/>
        </authorList>
    </citation>
    <scope>NUCLEOTIDE SEQUENCE</scope>
</reference>
<keyword evidence="2" id="KW-0053">Apoptosis</keyword>
<dbReference type="SUPFAM" id="SSF52129">
    <property type="entry name" value="Caspase-like"/>
    <property type="match status" value="1"/>
</dbReference>
<dbReference type="GO" id="GO:0031264">
    <property type="term" value="C:death-inducing signaling complex"/>
    <property type="evidence" value="ECO:0007669"/>
    <property type="project" value="Ensembl"/>
</dbReference>
<dbReference type="FunFam" id="1.10.533.10:FF:000016">
    <property type="entry name" value="CASP8 and FADD-like apoptosis regulator"/>
    <property type="match status" value="1"/>
</dbReference>
<dbReference type="CDD" id="cd00032">
    <property type="entry name" value="CASc"/>
    <property type="match status" value="1"/>
</dbReference>
<feature type="domain" description="Caspase family p20" evidence="7">
    <location>
        <begin position="261"/>
        <end position="360"/>
    </location>
</feature>
<dbReference type="Pfam" id="PF00656">
    <property type="entry name" value="Peptidase_C14"/>
    <property type="match status" value="1"/>
</dbReference>
<feature type="domain" description="Caspase family p10" evidence="6">
    <location>
        <begin position="393"/>
        <end position="435"/>
    </location>
</feature>
<dbReference type="InterPro" id="IPR011029">
    <property type="entry name" value="DEATH-like_dom_sf"/>
</dbReference>
<evidence type="ECO:0000256" key="1">
    <source>
        <dbReference type="ARBA" id="ARBA00010134"/>
    </source>
</evidence>
<dbReference type="GO" id="GO:1902042">
    <property type="term" value="P:negative regulation of extrinsic apoptotic signaling pathway via death domain receptors"/>
    <property type="evidence" value="ECO:0007669"/>
    <property type="project" value="Ensembl"/>
</dbReference>
<dbReference type="SMART" id="SM00115">
    <property type="entry name" value="CASc"/>
    <property type="match status" value="1"/>
</dbReference>
<comment type="similarity">
    <text evidence="1 4">Belongs to the peptidase C14A family.</text>
</comment>